<sequence length="316" mass="34905">MLRTTEKQLNVAQGLLSQTGSRNTHYPFEVSAISQSLHSAAELSSSERRDSGSIPHAEKGYIYDEWTRAGKPHNLVCSGCRNPGSLILCETCCRSYHAPCLPSHDISILTEPFHCPSCKHRRWDQSPPQFDRSTSSSNASRSSTPSANGYSRVTSPREHATLEGGRTLPALGSLAGPTQDLSKRSSPDVDRQQSSKSHGNVATPETHILSRARNLLVDYGQLYTDKDIRPELLLKLASMMTELEAQQSLQQEVQELKTENAALRNENANLRAYFTSRLPTNEPIINSSSTSTLPIFPKLPSDTSGKSWDRIVMDLI</sequence>
<keyword evidence="2 4" id="KW-0863">Zinc-finger</keyword>
<organism evidence="8 9">
    <name type="scientific">Aspergillus nomiae NRRL (strain ATCC 15546 / NRRL 13137 / CBS 260.88 / M93)</name>
    <dbReference type="NCBI Taxonomy" id="1509407"/>
    <lineage>
        <taxon>Eukaryota</taxon>
        <taxon>Fungi</taxon>
        <taxon>Dikarya</taxon>
        <taxon>Ascomycota</taxon>
        <taxon>Pezizomycotina</taxon>
        <taxon>Eurotiomycetes</taxon>
        <taxon>Eurotiomycetidae</taxon>
        <taxon>Eurotiales</taxon>
        <taxon>Aspergillaceae</taxon>
        <taxon>Aspergillus</taxon>
        <taxon>Aspergillus subgen. Circumdati</taxon>
    </lineage>
</organism>
<evidence type="ECO:0000256" key="3">
    <source>
        <dbReference type="ARBA" id="ARBA00022833"/>
    </source>
</evidence>
<dbReference type="RefSeq" id="XP_015404251.1">
    <property type="nucleotide sequence ID" value="XM_015553644.1"/>
</dbReference>
<dbReference type="CDD" id="cd14686">
    <property type="entry name" value="bZIP"/>
    <property type="match status" value="1"/>
</dbReference>
<dbReference type="SUPFAM" id="SSF57903">
    <property type="entry name" value="FYVE/PHD zinc finger"/>
    <property type="match status" value="1"/>
</dbReference>
<evidence type="ECO:0000256" key="4">
    <source>
        <dbReference type="PROSITE-ProRule" id="PRU00146"/>
    </source>
</evidence>
<dbReference type="STRING" id="1509407.A0A0L1IVW6"/>
<dbReference type="GO" id="GO:0008270">
    <property type="term" value="F:zinc ion binding"/>
    <property type="evidence" value="ECO:0007669"/>
    <property type="project" value="UniProtKB-KW"/>
</dbReference>
<dbReference type="AlphaFoldDB" id="A0A0L1IVW6"/>
<dbReference type="InterPro" id="IPR001965">
    <property type="entry name" value="Znf_PHD"/>
</dbReference>
<dbReference type="InterPro" id="IPR013083">
    <property type="entry name" value="Znf_RING/FYVE/PHD"/>
</dbReference>
<evidence type="ECO:0000259" key="7">
    <source>
        <dbReference type="PROSITE" id="PS50016"/>
    </source>
</evidence>
<dbReference type="InterPro" id="IPR019786">
    <property type="entry name" value="Zinc_finger_PHD-type_CS"/>
</dbReference>
<dbReference type="CDD" id="cd15489">
    <property type="entry name" value="PHD_SF"/>
    <property type="match status" value="1"/>
</dbReference>
<evidence type="ECO:0000256" key="2">
    <source>
        <dbReference type="ARBA" id="ARBA00022771"/>
    </source>
</evidence>
<feature type="domain" description="PHD-type" evidence="7">
    <location>
        <begin position="74"/>
        <end position="121"/>
    </location>
</feature>
<dbReference type="InterPro" id="IPR019787">
    <property type="entry name" value="Znf_PHD-finger"/>
</dbReference>
<proteinExistence type="predicted"/>
<gene>
    <name evidence="8" type="ORF">ANOM_008388</name>
</gene>
<evidence type="ECO:0000313" key="8">
    <source>
        <dbReference type="EMBL" id="KNG83328.1"/>
    </source>
</evidence>
<accession>A0A0L1IVW6</accession>
<feature type="compositionally biased region" description="Basic and acidic residues" evidence="6">
    <location>
        <begin position="181"/>
        <end position="193"/>
    </location>
</feature>
<dbReference type="PROSITE" id="PS01359">
    <property type="entry name" value="ZF_PHD_1"/>
    <property type="match status" value="1"/>
</dbReference>
<dbReference type="PROSITE" id="PS50016">
    <property type="entry name" value="ZF_PHD_2"/>
    <property type="match status" value="1"/>
</dbReference>
<keyword evidence="3" id="KW-0862">Zinc</keyword>
<evidence type="ECO:0000256" key="5">
    <source>
        <dbReference type="SAM" id="Coils"/>
    </source>
</evidence>
<dbReference type="InterPro" id="IPR011011">
    <property type="entry name" value="Znf_FYVE_PHD"/>
</dbReference>
<keyword evidence="5" id="KW-0175">Coiled coil</keyword>
<feature type="coiled-coil region" evidence="5">
    <location>
        <begin position="239"/>
        <end position="273"/>
    </location>
</feature>
<keyword evidence="1" id="KW-0479">Metal-binding</keyword>
<dbReference type="GeneID" id="26810192"/>
<evidence type="ECO:0000256" key="1">
    <source>
        <dbReference type="ARBA" id="ARBA00022723"/>
    </source>
</evidence>
<reference evidence="8 9" key="1">
    <citation type="submission" date="2014-06" db="EMBL/GenBank/DDBJ databases">
        <title>The Genome of the Aflatoxigenic Filamentous Fungus Aspergillus nomius.</title>
        <authorList>
            <person name="Moore M.G."/>
            <person name="Shannon B.M."/>
            <person name="Brian M.M."/>
        </authorList>
    </citation>
    <scope>NUCLEOTIDE SEQUENCE [LARGE SCALE GENOMIC DNA]</scope>
    <source>
        <strain evidence="8 9">NRRL 13137</strain>
    </source>
</reference>
<protein>
    <submittedName>
        <fullName evidence="8">PHD finger domain protein</fullName>
    </submittedName>
</protein>
<dbReference type="Proteomes" id="UP000037505">
    <property type="component" value="Unassembled WGS sequence"/>
</dbReference>
<comment type="caution">
    <text evidence="8">The sequence shown here is derived from an EMBL/GenBank/DDBJ whole genome shotgun (WGS) entry which is preliminary data.</text>
</comment>
<dbReference type="EMBL" id="JNOM01000276">
    <property type="protein sequence ID" value="KNG83328.1"/>
    <property type="molecule type" value="Genomic_DNA"/>
</dbReference>
<dbReference type="Gene3D" id="3.30.40.10">
    <property type="entry name" value="Zinc/RING finger domain, C3HC4 (zinc finger)"/>
    <property type="match status" value="1"/>
</dbReference>
<dbReference type="SMART" id="SM00249">
    <property type="entry name" value="PHD"/>
    <property type="match status" value="1"/>
</dbReference>
<evidence type="ECO:0000256" key="6">
    <source>
        <dbReference type="SAM" id="MobiDB-lite"/>
    </source>
</evidence>
<feature type="compositionally biased region" description="Low complexity" evidence="6">
    <location>
        <begin position="132"/>
        <end position="148"/>
    </location>
</feature>
<name>A0A0L1IVW6_ASPN3</name>
<dbReference type="OrthoDB" id="336088at2759"/>
<feature type="region of interest" description="Disordered" evidence="6">
    <location>
        <begin position="124"/>
        <end position="206"/>
    </location>
</feature>
<evidence type="ECO:0000313" key="9">
    <source>
        <dbReference type="Proteomes" id="UP000037505"/>
    </source>
</evidence>
<keyword evidence="9" id="KW-1185">Reference proteome</keyword>